<dbReference type="InterPro" id="IPR036881">
    <property type="entry name" value="Glyco_hydro_3_C_sf"/>
</dbReference>
<keyword evidence="4" id="KW-0812">Transmembrane</keyword>
<dbReference type="InterPro" id="IPR017853">
    <property type="entry name" value="GH"/>
</dbReference>
<dbReference type="Pfam" id="PF01915">
    <property type="entry name" value="Glyco_hydro_3_C"/>
    <property type="match status" value="1"/>
</dbReference>
<keyword evidence="7" id="KW-1185">Reference proteome</keyword>
<organism evidence="6 7">
    <name type="scientific">Citrus sinensis</name>
    <name type="common">Sweet orange</name>
    <name type="synonym">Citrus aurantium var. sinensis</name>
    <dbReference type="NCBI Taxonomy" id="2711"/>
    <lineage>
        <taxon>Eukaryota</taxon>
        <taxon>Viridiplantae</taxon>
        <taxon>Streptophyta</taxon>
        <taxon>Embryophyta</taxon>
        <taxon>Tracheophyta</taxon>
        <taxon>Spermatophyta</taxon>
        <taxon>Magnoliopsida</taxon>
        <taxon>eudicotyledons</taxon>
        <taxon>Gunneridae</taxon>
        <taxon>Pentapetalae</taxon>
        <taxon>rosids</taxon>
        <taxon>malvids</taxon>
        <taxon>Sapindales</taxon>
        <taxon>Rutaceae</taxon>
        <taxon>Aurantioideae</taxon>
        <taxon>Citrus</taxon>
    </lineage>
</organism>
<dbReference type="InterPro" id="IPR036962">
    <property type="entry name" value="Glyco_hydro_3_N_sf"/>
</dbReference>
<protein>
    <recommendedName>
        <fullName evidence="5">Glycoside hydrolase family 3 C-terminal domain-containing protein</fullName>
    </recommendedName>
</protein>
<accession>A0A067ERT9</accession>
<keyword evidence="2" id="KW-0378">Hydrolase</keyword>
<feature type="domain" description="Glycoside hydrolase family 3 C-terminal" evidence="5">
    <location>
        <begin position="166"/>
        <end position="233"/>
    </location>
</feature>
<evidence type="ECO:0000256" key="1">
    <source>
        <dbReference type="ARBA" id="ARBA00005336"/>
    </source>
</evidence>
<dbReference type="PANTHER" id="PTHR42721">
    <property type="entry name" value="SUGAR HYDROLASE-RELATED"/>
    <property type="match status" value="1"/>
</dbReference>
<sequence>MDDCKNSTSNIGLRSLVVASIILLMMLTIRKVTKQDLEDMYQPPFKSCVKESHVSSVICSYNRVIGIPTCADPDLLKGVIKSQWGLDWLKNMRLGFFDGDPKSQPLGNLGPSDVHTDDHKSLALDAAKQGIDSLDNKGALPLSSNNTKNLAVIGSNANATNRRLLIEQAAKAAGTADVVVMVVGLDQSIEAEGLDKENLTLHGYQEKLVMEVANATKGTMILVVMAAGNVDVSFCKDQ</sequence>
<proteinExistence type="inferred from homology"/>
<dbReference type="SUPFAM" id="SSF52279">
    <property type="entry name" value="Beta-D-glucan exohydrolase, C-terminal domain"/>
    <property type="match status" value="1"/>
</dbReference>
<comment type="similarity">
    <text evidence="1">Belongs to the glycosyl hydrolase 3 family.</text>
</comment>
<gene>
    <name evidence="6" type="ORF">CISIN_1g039625mg</name>
</gene>
<dbReference type="SUPFAM" id="SSF51445">
    <property type="entry name" value="(Trans)glycosidases"/>
    <property type="match status" value="1"/>
</dbReference>
<dbReference type="PANTHER" id="PTHR42721:SF3">
    <property type="entry name" value="BETA-D-XYLOSIDASE 5-RELATED"/>
    <property type="match status" value="1"/>
</dbReference>
<dbReference type="InterPro" id="IPR002772">
    <property type="entry name" value="Glyco_hydro_3_C"/>
</dbReference>
<dbReference type="SMR" id="A0A067ERT9"/>
<evidence type="ECO:0000256" key="4">
    <source>
        <dbReference type="SAM" id="Phobius"/>
    </source>
</evidence>
<evidence type="ECO:0000256" key="3">
    <source>
        <dbReference type="ARBA" id="ARBA00023295"/>
    </source>
</evidence>
<dbReference type="GO" id="GO:0045493">
    <property type="term" value="P:xylan catabolic process"/>
    <property type="evidence" value="ECO:0007669"/>
    <property type="project" value="InterPro"/>
</dbReference>
<dbReference type="Gene3D" id="3.20.20.300">
    <property type="entry name" value="Glycoside hydrolase, family 3, N-terminal domain"/>
    <property type="match status" value="1"/>
</dbReference>
<dbReference type="EMBL" id="KK784956">
    <property type="protein sequence ID" value="KDO57889.1"/>
    <property type="molecule type" value="Genomic_DNA"/>
</dbReference>
<evidence type="ECO:0000313" key="6">
    <source>
        <dbReference type="EMBL" id="KDO57889.1"/>
    </source>
</evidence>
<dbReference type="InterPro" id="IPR044993">
    <property type="entry name" value="BXL"/>
</dbReference>
<dbReference type="Proteomes" id="UP000027120">
    <property type="component" value="Unassembled WGS sequence"/>
</dbReference>
<dbReference type="AlphaFoldDB" id="A0A067ERT9"/>
<keyword evidence="3" id="KW-0326">Glycosidase</keyword>
<dbReference type="Gene3D" id="3.40.50.1700">
    <property type="entry name" value="Glycoside hydrolase family 3 C-terminal domain"/>
    <property type="match status" value="2"/>
</dbReference>
<evidence type="ECO:0000256" key="2">
    <source>
        <dbReference type="ARBA" id="ARBA00022801"/>
    </source>
</evidence>
<keyword evidence="4" id="KW-0472">Membrane</keyword>
<name>A0A067ERT9_CITSI</name>
<keyword evidence="4" id="KW-1133">Transmembrane helix</keyword>
<evidence type="ECO:0000259" key="5">
    <source>
        <dbReference type="Pfam" id="PF01915"/>
    </source>
</evidence>
<reference evidence="6 7" key="1">
    <citation type="submission" date="2014-04" db="EMBL/GenBank/DDBJ databases">
        <authorList>
            <consortium name="International Citrus Genome Consortium"/>
            <person name="Gmitter F."/>
            <person name="Chen C."/>
            <person name="Farmerie W."/>
            <person name="Harkins T."/>
            <person name="Desany B."/>
            <person name="Mohiuddin M."/>
            <person name="Kodira C."/>
            <person name="Borodovsky M."/>
            <person name="Lomsadze A."/>
            <person name="Burns P."/>
            <person name="Jenkins J."/>
            <person name="Prochnik S."/>
            <person name="Shu S."/>
            <person name="Chapman J."/>
            <person name="Pitluck S."/>
            <person name="Schmutz J."/>
            <person name="Rokhsar D."/>
        </authorList>
    </citation>
    <scope>NUCLEOTIDE SEQUENCE</scope>
</reference>
<dbReference type="STRING" id="2711.A0A067ERT9"/>
<evidence type="ECO:0000313" key="7">
    <source>
        <dbReference type="Proteomes" id="UP000027120"/>
    </source>
</evidence>
<feature type="transmembrane region" description="Helical" evidence="4">
    <location>
        <begin position="12"/>
        <end position="29"/>
    </location>
</feature>
<dbReference type="GO" id="GO:0009044">
    <property type="term" value="F:xylan 1,4-beta-xylosidase activity"/>
    <property type="evidence" value="ECO:0007669"/>
    <property type="project" value="InterPro"/>
</dbReference>